<dbReference type="Proteomes" id="UP000250266">
    <property type="component" value="Unassembled WGS sequence"/>
</dbReference>
<proteinExistence type="predicted"/>
<dbReference type="EMBL" id="KV744847">
    <property type="protein sequence ID" value="OCK83978.1"/>
    <property type="molecule type" value="Genomic_DNA"/>
</dbReference>
<keyword evidence="3" id="KW-1185">Reference proteome</keyword>
<evidence type="ECO:0000313" key="3">
    <source>
        <dbReference type="Proteomes" id="UP000250266"/>
    </source>
</evidence>
<evidence type="ECO:0000313" key="2">
    <source>
        <dbReference type="EMBL" id="OCK83978.1"/>
    </source>
</evidence>
<gene>
    <name evidence="2" type="ORF">K432DRAFT_463823</name>
</gene>
<dbReference type="PANTHER" id="PTHR24148:SF73">
    <property type="entry name" value="HET DOMAIN PROTEIN (AFU_ORTHOLOGUE AFUA_8G01020)"/>
    <property type="match status" value="1"/>
</dbReference>
<reference evidence="2 3" key="1">
    <citation type="journal article" date="2016" name="Nat. Commun.">
        <title>Ectomycorrhizal ecology is imprinted in the genome of the dominant symbiotic fungus Cenococcum geophilum.</title>
        <authorList>
            <consortium name="DOE Joint Genome Institute"/>
            <person name="Peter M."/>
            <person name="Kohler A."/>
            <person name="Ohm R.A."/>
            <person name="Kuo A."/>
            <person name="Krutzmann J."/>
            <person name="Morin E."/>
            <person name="Arend M."/>
            <person name="Barry K.W."/>
            <person name="Binder M."/>
            <person name="Choi C."/>
            <person name="Clum A."/>
            <person name="Copeland A."/>
            <person name="Grisel N."/>
            <person name="Haridas S."/>
            <person name="Kipfer T."/>
            <person name="LaButti K."/>
            <person name="Lindquist E."/>
            <person name="Lipzen A."/>
            <person name="Maire R."/>
            <person name="Meier B."/>
            <person name="Mihaltcheva S."/>
            <person name="Molinier V."/>
            <person name="Murat C."/>
            <person name="Poggeler S."/>
            <person name="Quandt C.A."/>
            <person name="Sperisen C."/>
            <person name="Tritt A."/>
            <person name="Tisserant E."/>
            <person name="Crous P.W."/>
            <person name="Henrissat B."/>
            <person name="Nehls U."/>
            <person name="Egli S."/>
            <person name="Spatafora J.W."/>
            <person name="Grigoriev I.V."/>
            <person name="Martin F.M."/>
        </authorList>
    </citation>
    <scope>NUCLEOTIDE SEQUENCE [LARGE SCALE GENOMIC DNA]</scope>
    <source>
        <strain evidence="2 3">CBS 459.81</strain>
    </source>
</reference>
<accession>A0A8E2EHK6</accession>
<sequence>MQGLLNVISDELYTKSTHFLLELIQNADDNTYNSRNPTLNFSYKNGGLRVDCNEIGFTPSNVKAICTIKGSTKAGLGHSTRYIGEKGIGFKSVFKVANVVHIFSRNFSFKFDKRQPVGMVAPIWEKFPEKTLRDHTSFYLQLSGDYAEDELVHEIRQLDPRMLIFLRQLKEINLTIARNNEKPWTQSLRRTDKVENGTLFTTLHQESSSWKYVITRHHFEDLPPEPKRPGCSNSEVLIAFPWNCAIRDACVDAFANAVDHLNSGPLKYYWPQYLPVGKVDPFFKPLQEGILKKLADKSVLESCTGKMVTPSSLVHVPLSAYADRSGTPFTMTSRISSKFLSLKYPDWEINALYALGVKRLTPEEFLVDLGSMISNEPTTFQNKSESWHSQLAAALLTLATKKEHRSSLKNMKLIPLRNGEWVSAQERTVFFSSNIKGLEIPSSVQVDIVHPGAEDDLSRRSLFTQLDVKACEASEICQIIVKMHGKSSFKPESLNKDELLSHALFLFKASWQPPENAELWFATTKDERRRGSELYMPGNFKPGSAPARVIKQLEVKFPYIHRDYLHALPEDKRWPVWLCDSLHLCNLPRIATRLSRSSRNKFNLSEEFKYIFQNCQSLDVLQMLREHWDHYSIWIVESSLGDDTVDCCASKEQIRNAIGLMEVGCKGGTAPLRRTVLPALDPAVDENPCVRALSIREPKFHRWEVLRNFGVAVKKDLHYYLQCLEDIQGSSAPKETIAHIYEQIQHEYYSNEQLIWDSFRGLSLIYTRAGSSNTTPTMQWLNTRECIQRGFSIEDEYPQSANLFQFLLATGKDKIGSLIAAASLINASSKLSQISEHFAKISKALIGLSPKKVIRAVQPLQRKPLFPIIKTEEKKAEFDSLCALGKNTSWFVADLDHLRESFRGIVDLLAFKVEDLESMADLLKALNLESRKLSILVKTETGPKGTTHIHRSYTRSLQAKAPFITALISKSNPDRDIIITRMNHVTVSIAQRIVHNYNLTFENSSFTGRSEDGEVAFNATAEHLEIFMTEDAVEEPCPPPELVEIIADHCKIDPTHHALLQTALSQMSLAKLMAIYRKRGIHVPETALEGTSRSIRCFALLASAFAPPDYEPNSSIDGLSSKFKRIAQLGKGGRIRFPDDSNNGEKRKMPFKNTVQSETAKLQNGIGQPDETYTITSRLLQEHLGAVYDPERHWTSPLRRRTGYFVMDVKPTADSSFTIADRPAIQKVTSFLVKLGHVTAASWKTSNPRYHFEVAASPGDTKSGFSWSTAQFERIRKFRMDEKSKDSPKNVLILVRICSVYTNPLFDLFVDPWRLYISDRFVLSPGWSLVASIDEHPPSRASDTGPSARDWAEATPVPAPASLPTFAQPPIYMQPSSTMQNSFYTQPSSFVVPPPIMMHTPFEYQIPFLLPSEMQNQYRWNGPAKATYMKPQLPSYNHEGKSLFNYSYKNLNDGQIRLLGLLPGDEDAILRGVVYHVPLQAAGNYRALSYAWGQPERTHSMWTPDGSIPLTASLHSALKWLRHMEQPLVLWVDAICINQDDSKEKTQQIRLLPRIFLLATSVLAYLGDDTRSDGALETLMQIQAKEALKGTRERWPEELPEIPLSWTGQPIPPASDAIWEAIGAFFDRPWFRRTWIIQEVVAATSVRIICGKWAVDWNDLYHAMEVAYRETTTSEDRWTSIRSTWDPFMTLARHRELEANKRRLPLIDLLESFRYAESTLKRDRFFSLLGFAEDGDNPSFEIDYEAPFADIVRTYACALIKDGKAMQMLRRAGISAQPDRFPSWIPDWTVHKEGSLYALSSRGMKCSAAGPTKANVKCDARSNEIQVSGLRIDEIKSVSKAANLGSQLKAYLEEVDRIVDSLPSYPVRETRADVKWKVPIAGALRPGLVTSADLDMRSSYVALRECLAHATKTKSPINDISNKSQAKASDSLMGKEAHEVLQARAQNYILALQENLCGWRFIVTKGGFVGVAPPSAQEGDVISIFNGGAVPFLIRRSSSVQGAFQLVGECYVHGIMDGDAKKLCKTTECVFRLH</sequence>
<dbReference type="SUPFAM" id="SSF55874">
    <property type="entry name" value="ATPase domain of HSP90 chaperone/DNA topoisomerase II/histidine kinase"/>
    <property type="match status" value="1"/>
</dbReference>
<evidence type="ECO:0000259" key="1">
    <source>
        <dbReference type="Pfam" id="PF06985"/>
    </source>
</evidence>
<dbReference type="InterPro" id="IPR036890">
    <property type="entry name" value="HATPase_C_sf"/>
</dbReference>
<organism evidence="2 3">
    <name type="scientific">Lepidopterella palustris CBS 459.81</name>
    <dbReference type="NCBI Taxonomy" id="1314670"/>
    <lineage>
        <taxon>Eukaryota</taxon>
        <taxon>Fungi</taxon>
        <taxon>Dikarya</taxon>
        <taxon>Ascomycota</taxon>
        <taxon>Pezizomycotina</taxon>
        <taxon>Dothideomycetes</taxon>
        <taxon>Pleosporomycetidae</taxon>
        <taxon>Mytilinidiales</taxon>
        <taxon>Argynnaceae</taxon>
        <taxon>Lepidopterella</taxon>
    </lineage>
</organism>
<dbReference type="Pfam" id="PF26639">
    <property type="entry name" value="Het-6_barrel"/>
    <property type="match status" value="1"/>
</dbReference>
<dbReference type="Gene3D" id="3.30.565.10">
    <property type="entry name" value="Histidine kinase-like ATPase, C-terminal domain"/>
    <property type="match status" value="1"/>
</dbReference>
<name>A0A8E2EHK6_9PEZI</name>
<dbReference type="OrthoDB" id="1262810at2759"/>
<dbReference type="InterPro" id="IPR010730">
    <property type="entry name" value="HET"/>
</dbReference>
<dbReference type="InterPro" id="IPR052895">
    <property type="entry name" value="HetReg/Transcr_Mod"/>
</dbReference>
<feature type="domain" description="Heterokaryon incompatibility" evidence="1">
    <location>
        <begin position="1485"/>
        <end position="1639"/>
    </location>
</feature>
<dbReference type="PANTHER" id="PTHR24148">
    <property type="entry name" value="ANKYRIN REPEAT DOMAIN-CONTAINING PROTEIN 39 HOMOLOG-RELATED"/>
    <property type="match status" value="1"/>
</dbReference>
<dbReference type="Pfam" id="PF06985">
    <property type="entry name" value="HET"/>
    <property type="match status" value="1"/>
</dbReference>
<dbReference type="NCBIfam" id="NF047352">
    <property type="entry name" value="P_loop_sacsin"/>
    <property type="match status" value="1"/>
</dbReference>
<protein>
    <recommendedName>
        <fullName evidence="1">Heterokaryon incompatibility domain-containing protein</fullName>
    </recommendedName>
</protein>